<protein>
    <submittedName>
        <fullName evidence="4">Uncharacterized protein LOC116295812 isoform X1</fullName>
    </submittedName>
</protein>
<dbReference type="InterPro" id="IPR036465">
    <property type="entry name" value="vWFA_dom_sf"/>
</dbReference>
<feature type="signal peptide" evidence="1">
    <location>
        <begin position="1"/>
        <end position="22"/>
    </location>
</feature>
<organism evidence="3 4">
    <name type="scientific">Actinia tenebrosa</name>
    <name type="common">Australian red waratah sea anemone</name>
    <dbReference type="NCBI Taxonomy" id="6105"/>
    <lineage>
        <taxon>Eukaryota</taxon>
        <taxon>Metazoa</taxon>
        <taxon>Cnidaria</taxon>
        <taxon>Anthozoa</taxon>
        <taxon>Hexacorallia</taxon>
        <taxon>Actiniaria</taxon>
        <taxon>Actiniidae</taxon>
        <taxon>Actinia</taxon>
    </lineage>
</organism>
<reference evidence="4" key="1">
    <citation type="submission" date="2025-08" db="UniProtKB">
        <authorList>
            <consortium name="RefSeq"/>
        </authorList>
    </citation>
    <scope>IDENTIFICATION</scope>
    <source>
        <tissue evidence="4">Tentacle</tissue>
    </source>
</reference>
<evidence type="ECO:0000256" key="1">
    <source>
        <dbReference type="SAM" id="SignalP"/>
    </source>
</evidence>
<dbReference type="Proteomes" id="UP000515163">
    <property type="component" value="Unplaced"/>
</dbReference>
<evidence type="ECO:0000313" key="3">
    <source>
        <dbReference type="Proteomes" id="UP000515163"/>
    </source>
</evidence>
<dbReference type="CDD" id="cd00198">
    <property type="entry name" value="vWFA"/>
    <property type="match status" value="1"/>
</dbReference>
<dbReference type="RefSeq" id="XP_031559614.1">
    <property type="nucleotide sequence ID" value="XM_031703754.1"/>
</dbReference>
<dbReference type="OrthoDB" id="6022609at2759"/>
<dbReference type="SMART" id="SM00327">
    <property type="entry name" value="VWA"/>
    <property type="match status" value="1"/>
</dbReference>
<dbReference type="Gene3D" id="3.40.50.410">
    <property type="entry name" value="von Willebrand factor, type A domain"/>
    <property type="match status" value="1"/>
</dbReference>
<keyword evidence="3" id="KW-1185">Reference proteome</keyword>
<dbReference type="InParanoid" id="A0A6P8HT93"/>
<dbReference type="InterPro" id="IPR002035">
    <property type="entry name" value="VWF_A"/>
</dbReference>
<name>A0A6P8HT93_ACTTE</name>
<dbReference type="Pfam" id="PF00092">
    <property type="entry name" value="VWA"/>
    <property type="match status" value="1"/>
</dbReference>
<dbReference type="PANTHER" id="PTHR24020">
    <property type="entry name" value="COLLAGEN ALPHA"/>
    <property type="match status" value="1"/>
</dbReference>
<sequence>MAALQVFSAWILLLVYVQGSLACKVDFEKVGCYRDVTRPLPELIMTDRDPSDKERYSGIMFDWRDFEGSTRSLICRCAALARSRGYRYIGIQYYAECWSGNNPNFSRDGKADTCMQSYKSFGEVICDFDSPIDCVGEAKTNFVYDLLDCREIVDVAVLLDVSSSMEGQTMNIAKSFLNNLVNTLNISRYGAHIGLITFTHKATLKFTFKNALNKGDSVDGFKNVINQNISGMRGSTWPDTALKMADSILFTEEGGSRPEVSRFVITVTDGSLHQDSVITPIMLSLQSRKKVHLMSVGVGSVVNERDLVALALSQRQNVFNGNHGDAAQKVVDRIQDISQENCKKKITITRNK</sequence>
<dbReference type="KEGG" id="aten:116295812"/>
<accession>A0A6P8HT93</accession>
<proteinExistence type="predicted"/>
<evidence type="ECO:0000313" key="4">
    <source>
        <dbReference type="RefSeq" id="XP_031559614.1"/>
    </source>
</evidence>
<feature type="domain" description="VWFA" evidence="2">
    <location>
        <begin position="154"/>
        <end position="334"/>
    </location>
</feature>
<dbReference type="AlphaFoldDB" id="A0A6P8HT93"/>
<keyword evidence="1" id="KW-0732">Signal</keyword>
<dbReference type="InterPro" id="IPR050525">
    <property type="entry name" value="ECM_Assembly_Org"/>
</dbReference>
<dbReference type="PROSITE" id="PS50234">
    <property type="entry name" value="VWFA"/>
    <property type="match status" value="1"/>
</dbReference>
<feature type="chain" id="PRO_5028326426" evidence="1">
    <location>
        <begin position="23"/>
        <end position="352"/>
    </location>
</feature>
<dbReference type="SUPFAM" id="SSF53300">
    <property type="entry name" value="vWA-like"/>
    <property type="match status" value="1"/>
</dbReference>
<dbReference type="GeneID" id="116295812"/>
<gene>
    <name evidence="4" type="primary">LOC116295812</name>
</gene>
<evidence type="ECO:0000259" key="2">
    <source>
        <dbReference type="PROSITE" id="PS50234"/>
    </source>
</evidence>
<dbReference type="PANTHER" id="PTHR24020:SF20">
    <property type="entry name" value="PH DOMAIN-CONTAINING PROTEIN"/>
    <property type="match status" value="1"/>
</dbReference>